<feature type="compositionally biased region" description="Basic and acidic residues" evidence="5">
    <location>
        <begin position="1"/>
        <end position="11"/>
    </location>
</feature>
<evidence type="ECO:0000313" key="10">
    <source>
        <dbReference type="Proteomes" id="UP000264753"/>
    </source>
</evidence>
<evidence type="ECO:0000313" key="9">
    <source>
        <dbReference type="Proteomes" id="UP000264179"/>
    </source>
</evidence>
<gene>
    <name evidence="7" type="ORF">DEF21_11340</name>
    <name evidence="8" type="ORF">DHR80_03950</name>
</gene>
<comment type="caution">
    <text evidence="7">The sequence shown here is derived from an EMBL/GenBank/DDBJ whole genome shotgun (WGS) entry which is preliminary data.</text>
</comment>
<dbReference type="EMBL" id="DPOP01000036">
    <property type="protein sequence ID" value="HCW66363.1"/>
    <property type="molecule type" value="Genomic_DNA"/>
</dbReference>
<dbReference type="RefSeq" id="WP_276653396.1">
    <property type="nucleotide sequence ID" value="NZ_DOOG01000092.1"/>
</dbReference>
<dbReference type="GO" id="GO:0000976">
    <property type="term" value="F:transcription cis-regulatory region binding"/>
    <property type="evidence" value="ECO:0007669"/>
    <property type="project" value="TreeGrafter"/>
</dbReference>
<name>A0A358HU37_9PROT</name>
<dbReference type="PRINTS" id="PR00455">
    <property type="entry name" value="HTHTETR"/>
</dbReference>
<evidence type="ECO:0000313" key="8">
    <source>
        <dbReference type="EMBL" id="HCW66363.1"/>
    </source>
</evidence>
<dbReference type="Proteomes" id="UP000264753">
    <property type="component" value="Unassembled WGS sequence"/>
</dbReference>
<dbReference type="GO" id="GO:0003700">
    <property type="term" value="F:DNA-binding transcription factor activity"/>
    <property type="evidence" value="ECO:0007669"/>
    <property type="project" value="TreeGrafter"/>
</dbReference>
<reference evidence="9 10" key="1">
    <citation type="journal article" date="2018" name="Nat. Biotechnol.">
        <title>A standardized bacterial taxonomy based on genome phylogeny substantially revises the tree of life.</title>
        <authorList>
            <person name="Parks D.H."/>
            <person name="Chuvochina M."/>
            <person name="Waite D.W."/>
            <person name="Rinke C."/>
            <person name="Skarshewski A."/>
            <person name="Chaumeil P.A."/>
            <person name="Hugenholtz P."/>
        </authorList>
    </citation>
    <scope>NUCLEOTIDE SEQUENCE [LARGE SCALE GENOMIC DNA]</scope>
    <source>
        <strain evidence="7">UBA8707</strain>
        <strain evidence="8">UBA9881</strain>
    </source>
</reference>
<keyword evidence="1" id="KW-0805">Transcription regulation</keyword>
<dbReference type="AlphaFoldDB" id="A0A358HU37"/>
<feature type="region of interest" description="Disordered" evidence="5">
    <location>
        <begin position="1"/>
        <end position="22"/>
    </location>
</feature>
<dbReference type="SUPFAM" id="SSF48498">
    <property type="entry name" value="Tetracyclin repressor-like, C-terminal domain"/>
    <property type="match status" value="1"/>
</dbReference>
<dbReference type="Pfam" id="PF00440">
    <property type="entry name" value="TetR_N"/>
    <property type="match status" value="1"/>
</dbReference>
<evidence type="ECO:0000256" key="2">
    <source>
        <dbReference type="ARBA" id="ARBA00023125"/>
    </source>
</evidence>
<sequence>MAKETTTEKKVATATNPPHATRTTRADALRNEDALLEAAKVVFANVGVDAPVREIAAQAGVGVGTLYRRFPTRSDLVVGVFKREVDACAAEAPKLANAHPPGEALSRWLKRYCQFIVTKKGLASALHSGDPAFDALPAYFRSNFEPALTDLLTAAAKAGEARHDVDAYDLLRAIGNLASTGGKDGTDGMEHTYRMLDLMIDGLRFGTSR</sequence>
<evidence type="ECO:0000313" key="7">
    <source>
        <dbReference type="EMBL" id="HBU98482.1"/>
    </source>
</evidence>
<dbReference type="PROSITE" id="PS50977">
    <property type="entry name" value="HTH_TETR_2"/>
    <property type="match status" value="1"/>
</dbReference>
<evidence type="ECO:0000256" key="1">
    <source>
        <dbReference type="ARBA" id="ARBA00023015"/>
    </source>
</evidence>
<dbReference type="SUPFAM" id="SSF46689">
    <property type="entry name" value="Homeodomain-like"/>
    <property type="match status" value="1"/>
</dbReference>
<evidence type="ECO:0000259" key="6">
    <source>
        <dbReference type="PROSITE" id="PS50977"/>
    </source>
</evidence>
<dbReference type="InterPro" id="IPR050109">
    <property type="entry name" value="HTH-type_TetR-like_transc_reg"/>
</dbReference>
<dbReference type="InterPro" id="IPR001647">
    <property type="entry name" value="HTH_TetR"/>
</dbReference>
<dbReference type="Proteomes" id="UP000264179">
    <property type="component" value="Unassembled WGS sequence"/>
</dbReference>
<feature type="DNA-binding region" description="H-T-H motif" evidence="4">
    <location>
        <begin position="51"/>
        <end position="70"/>
    </location>
</feature>
<dbReference type="Gene3D" id="1.10.357.10">
    <property type="entry name" value="Tetracycline Repressor, domain 2"/>
    <property type="match status" value="1"/>
</dbReference>
<evidence type="ECO:0000256" key="4">
    <source>
        <dbReference type="PROSITE-ProRule" id="PRU00335"/>
    </source>
</evidence>
<feature type="domain" description="HTH tetR-type" evidence="6">
    <location>
        <begin position="29"/>
        <end position="88"/>
    </location>
</feature>
<dbReference type="InterPro" id="IPR009057">
    <property type="entry name" value="Homeodomain-like_sf"/>
</dbReference>
<dbReference type="PANTHER" id="PTHR30055:SF234">
    <property type="entry name" value="HTH-TYPE TRANSCRIPTIONAL REGULATOR BETI"/>
    <property type="match status" value="1"/>
</dbReference>
<dbReference type="PANTHER" id="PTHR30055">
    <property type="entry name" value="HTH-TYPE TRANSCRIPTIONAL REGULATOR RUTR"/>
    <property type="match status" value="1"/>
</dbReference>
<organism evidence="7 10">
    <name type="scientific">Thalassospira lucentensis</name>
    <dbReference type="NCBI Taxonomy" id="168935"/>
    <lineage>
        <taxon>Bacteria</taxon>
        <taxon>Pseudomonadati</taxon>
        <taxon>Pseudomonadota</taxon>
        <taxon>Alphaproteobacteria</taxon>
        <taxon>Rhodospirillales</taxon>
        <taxon>Thalassospiraceae</taxon>
        <taxon>Thalassospira</taxon>
    </lineage>
</organism>
<evidence type="ECO:0000256" key="3">
    <source>
        <dbReference type="ARBA" id="ARBA00023163"/>
    </source>
</evidence>
<dbReference type="InterPro" id="IPR049445">
    <property type="entry name" value="TetR_SbtR-like_C"/>
</dbReference>
<evidence type="ECO:0000256" key="5">
    <source>
        <dbReference type="SAM" id="MobiDB-lite"/>
    </source>
</evidence>
<protein>
    <submittedName>
        <fullName evidence="7">TetR family transcriptional regulator</fullName>
    </submittedName>
</protein>
<accession>A0A358HU37</accession>
<keyword evidence="2 4" id="KW-0238">DNA-binding</keyword>
<dbReference type="Pfam" id="PF21597">
    <property type="entry name" value="TetR_C_43"/>
    <property type="match status" value="1"/>
</dbReference>
<keyword evidence="3" id="KW-0804">Transcription</keyword>
<dbReference type="EMBL" id="DOOG01000092">
    <property type="protein sequence ID" value="HBU98482.1"/>
    <property type="molecule type" value="Genomic_DNA"/>
</dbReference>
<proteinExistence type="predicted"/>
<dbReference type="InterPro" id="IPR036271">
    <property type="entry name" value="Tet_transcr_reg_TetR-rel_C_sf"/>
</dbReference>